<gene>
    <name evidence="4" type="ORF">RMAR00112_LOCUS31954</name>
</gene>
<dbReference type="PANTHER" id="PTHR12280">
    <property type="entry name" value="PANTOTHENATE KINASE"/>
    <property type="match status" value="1"/>
</dbReference>
<evidence type="ECO:0008006" key="5">
    <source>
        <dbReference type="Google" id="ProtNLM"/>
    </source>
</evidence>
<name>A0A7S3A7C9_9RHOD</name>
<evidence type="ECO:0000256" key="3">
    <source>
        <dbReference type="ARBA" id="ARBA00022993"/>
    </source>
</evidence>
<dbReference type="GO" id="GO:0005829">
    <property type="term" value="C:cytosol"/>
    <property type="evidence" value="ECO:0007669"/>
    <property type="project" value="TreeGrafter"/>
</dbReference>
<dbReference type="InterPro" id="IPR043129">
    <property type="entry name" value="ATPase_NBD"/>
</dbReference>
<dbReference type="GO" id="GO:0005634">
    <property type="term" value="C:nucleus"/>
    <property type="evidence" value="ECO:0007669"/>
    <property type="project" value="TreeGrafter"/>
</dbReference>
<evidence type="ECO:0000313" key="4">
    <source>
        <dbReference type="EMBL" id="CAE0063882.1"/>
    </source>
</evidence>
<reference evidence="4" key="1">
    <citation type="submission" date="2021-01" db="EMBL/GenBank/DDBJ databases">
        <authorList>
            <person name="Corre E."/>
            <person name="Pelletier E."/>
            <person name="Niang G."/>
            <person name="Scheremetjew M."/>
            <person name="Finn R."/>
            <person name="Kale V."/>
            <person name="Holt S."/>
            <person name="Cochrane G."/>
            <person name="Meng A."/>
            <person name="Brown T."/>
            <person name="Cohen L."/>
        </authorList>
    </citation>
    <scope>NUCLEOTIDE SEQUENCE</scope>
    <source>
        <strain evidence="4">CCMP 769</strain>
    </source>
</reference>
<protein>
    <recommendedName>
        <fullName evidence="5">Pantothenate kinase</fullName>
    </recommendedName>
</protein>
<evidence type="ECO:0000256" key="2">
    <source>
        <dbReference type="ARBA" id="ARBA00022840"/>
    </source>
</evidence>
<dbReference type="GO" id="GO:0004594">
    <property type="term" value="F:pantothenate kinase activity"/>
    <property type="evidence" value="ECO:0007669"/>
    <property type="project" value="TreeGrafter"/>
</dbReference>
<dbReference type="SUPFAM" id="SSF53067">
    <property type="entry name" value="Actin-like ATPase domain"/>
    <property type="match status" value="2"/>
</dbReference>
<dbReference type="Gene3D" id="3.30.420.40">
    <property type="match status" value="1"/>
</dbReference>
<keyword evidence="1" id="KW-0547">Nucleotide-binding</keyword>
<dbReference type="CDD" id="cd24123">
    <property type="entry name" value="ASKHA_NBD_PanK-II_Pank4"/>
    <property type="match status" value="1"/>
</dbReference>
<proteinExistence type="predicted"/>
<evidence type="ECO:0000256" key="1">
    <source>
        <dbReference type="ARBA" id="ARBA00022741"/>
    </source>
</evidence>
<dbReference type="InterPro" id="IPR004567">
    <property type="entry name" value="Type_II_PanK"/>
</dbReference>
<dbReference type="NCBIfam" id="TIGR00555">
    <property type="entry name" value="panK_eukar"/>
    <property type="match status" value="1"/>
</dbReference>
<keyword evidence="2" id="KW-0067">ATP-binding</keyword>
<dbReference type="EMBL" id="HBHW01041505">
    <property type="protein sequence ID" value="CAE0063882.1"/>
    <property type="molecule type" value="Transcribed_RNA"/>
</dbReference>
<dbReference type="PANTHER" id="PTHR12280:SF20">
    <property type="entry name" value="4'-PHOSPHOPANTETHEINE PHOSPHATASE"/>
    <property type="match status" value="1"/>
</dbReference>
<dbReference type="Pfam" id="PF03630">
    <property type="entry name" value="Fumble"/>
    <property type="match status" value="1"/>
</dbReference>
<dbReference type="AlphaFoldDB" id="A0A7S3A7C9"/>
<dbReference type="GO" id="GO:0005524">
    <property type="term" value="F:ATP binding"/>
    <property type="evidence" value="ECO:0007669"/>
    <property type="project" value="UniProtKB-KW"/>
</dbReference>
<accession>A0A7S3A7C9</accession>
<dbReference type="Gene3D" id="3.30.420.510">
    <property type="match status" value="1"/>
</dbReference>
<sequence>MRSRQPAVIDKGTALRLLAAINLRPESRRFAIDIGGSLAKLLYVQRESEVQQELGIKKLDEAWPGAQLSVRIPEIGVILNFFAFETRNINDLVKFLRENWGSGISSKDVRATGGGAVKYAENFRQELAVVLNHLDEMDCLVRGLNFLLTKAQREVYVFDHEPLLSAAMSEPASPSVFPDLENSRKFVDASDDPFPYLLVNIGSGVSIIKVNGFEEYERVSGSSLGGGTFWGLSRLLTNCKTFDEVIELTKSGNNSKVDMLVGDIYGGEYGKVAGLDASVIAASFGKVVMKKEAPDVYGWAGMWKQFVRAIKGSSYLWLNFLLSTPVLGPLLRWMGYDKKTQEKLANLGLRSAFSANDVALSLLRMVAFNIGQIAYLNSKRYDVQRIYFGGNFIRDHPYTLAAISFAVRFWSNGETQALFLQHDGFLGVIGAFLGNDDYDIVNDALRDSPDGTEKLDSQDQLIEEVNRDPVARRRSAGVDRADDNGATNAI</sequence>
<organism evidence="4">
    <name type="scientific">Rhodosorus marinus</name>
    <dbReference type="NCBI Taxonomy" id="101924"/>
    <lineage>
        <taxon>Eukaryota</taxon>
        <taxon>Rhodophyta</taxon>
        <taxon>Stylonematophyceae</taxon>
        <taxon>Stylonematales</taxon>
        <taxon>Stylonemataceae</taxon>
        <taxon>Rhodosorus</taxon>
    </lineage>
</organism>
<keyword evidence="3" id="KW-0173">Coenzyme A biosynthesis</keyword>
<dbReference type="GO" id="GO:0015937">
    <property type="term" value="P:coenzyme A biosynthetic process"/>
    <property type="evidence" value="ECO:0007669"/>
    <property type="project" value="UniProtKB-KW"/>
</dbReference>